<feature type="transmembrane region" description="Helical" evidence="6">
    <location>
        <begin position="6"/>
        <end position="32"/>
    </location>
</feature>
<keyword evidence="2" id="KW-0805">Transcription regulation</keyword>
<name>A0A6A1W4D9_9ROSI</name>
<keyword evidence="6" id="KW-0472">Membrane</keyword>
<dbReference type="InterPro" id="IPR044818">
    <property type="entry name" value="ILR3-like"/>
</dbReference>
<dbReference type="InterPro" id="IPR036638">
    <property type="entry name" value="HLH_DNA-bd_sf"/>
</dbReference>
<keyword evidence="6" id="KW-0812">Transmembrane</keyword>
<evidence type="ECO:0000256" key="4">
    <source>
        <dbReference type="ARBA" id="ARBA00023242"/>
    </source>
</evidence>
<evidence type="ECO:0000313" key="7">
    <source>
        <dbReference type="EMBL" id="KAB1219186.1"/>
    </source>
</evidence>
<evidence type="ECO:0000256" key="5">
    <source>
        <dbReference type="SAM" id="Coils"/>
    </source>
</evidence>
<organism evidence="7 8">
    <name type="scientific">Morella rubra</name>
    <name type="common">Chinese bayberry</name>
    <dbReference type="NCBI Taxonomy" id="262757"/>
    <lineage>
        <taxon>Eukaryota</taxon>
        <taxon>Viridiplantae</taxon>
        <taxon>Streptophyta</taxon>
        <taxon>Embryophyta</taxon>
        <taxon>Tracheophyta</taxon>
        <taxon>Spermatophyta</taxon>
        <taxon>Magnoliopsida</taxon>
        <taxon>eudicotyledons</taxon>
        <taxon>Gunneridae</taxon>
        <taxon>Pentapetalae</taxon>
        <taxon>rosids</taxon>
        <taxon>fabids</taxon>
        <taxon>Fagales</taxon>
        <taxon>Myricaceae</taxon>
        <taxon>Morella</taxon>
    </lineage>
</organism>
<dbReference type="Proteomes" id="UP000516437">
    <property type="component" value="Chromosome 3"/>
</dbReference>
<gene>
    <name evidence="7" type="ORF">CJ030_MR3G008347</name>
</gene>
<dbReference type="EMBL" id="RXIC02000021">
    <property type="protein sequence ID" value="KAB1219186.1"/>
    <property type="molecule type" value="Genomic_DNA"/>
</dbReference>
<evidence type="ECO:0000256" key="1">
    <source>
        <dbReference type="ARBA" id="ARBA00004123"/>
    </source>
</evidence>
<keyword evidence="6" id="KW-1133">Transmembrane helix</keyword>
<dbReference type="Gene3D" id="4.10.280.10">
    <property type="entry name" value="Helix-loop-helix DNA-binding domain"/>
    <property type="match status" value="1"/>
</dbReference>
<keyword evidence="4" id="KW-0539">Nucleus</keyword>
<keyword evidence="3" id="KW-0804">Transcription</keyword>
<dbReference type="AlphaFoldDB" id="A0A6A1W4D9"/>
<evidence type="ECO:0000256" key="3">
    <source>
        <dbReference type="ARBA" id="ARBA00023163"/>
    </source>
</evidence>
<dbReference type="GO" id="GO:0046983">
    <property type="term" value="F:protein dimerization activity"/>
    <property type="evidence" value="ECO:0007669"/>
    <property type="project" value="InterPro"/>
</dbReference>
<dbReference type="GO" id="GO:0003700">
    <property type="term" value="F:DNA-binding transcription factor activity"/>
    <property type="evidence" value="ECO:0007669"/>
    <property type="project" value="InterPro"/>
</dbReference>
<accession>A0A6A1W4D9</accession>
<comment type="caution">
    <text evidence="7">The sequence shown here is derived from an EMBL/GenBank/DDBJ whole genome shotgun (WGS) entry which is preliminary data.</text>
</comment>
<evidence type="ECO:0000256" key="2">
    <source>
        <dbReference type="ARBA" id="ARBA00023015"/>
    </source>
</evidence>
<proteinExistence type="predicted"/>
<dbReference type="SUPFAM" id="SSF47459">
    <property type="entry name" value="HLH, helix-loop-helix DNA-binding domain"/>
    <property type="match status" value="1"/>
</dbReference>
<dbReference type="GO" id="GO:0006879">
    <property type="term" value="P:intracellular iron ion homeostasis"/>
    <property type="evidence" value="ECO:0007669"/>
    <property type="project" value="InterPro"/>
</dbReference>
<evidence type="ECO:0008006" key="9">
    <source>
        <dbReference type="Google" id="ProtNLM"/>
    </source>
</evidence>
<protein>
    <recommendedName>
        <fullName evidence="9">Transcription factor bHLH104</fullName>
    </recommendedName>
</protein>
<dbReference type="GO" id="GO:0005634">
    <property type="term" value="C:nucleus"/>
    <property type="evidence" value="ECO:0007669"/>
    <property type="project" value="UniProtKB-SubCell"/>
</dbReference>
<keyword evidence="5" id="KW-0175">Coiled coil</keyword>
<reference evidence="7 8" key="1">
    <citation type="journal article" date="2019" name="Plant Biotechnol. J.">
        <title>The red bayberry genome and genetic basis of sex determination.</title>
        <authorList>
            <person name="Jia H.M."/>
            <person name="Jia H.J."/>
            <person name="Cai Q.L."/>
            <person name="Wang Y."/>
            <person name="Zhao H.B."/>
            <person name="Yang W.F."/>
            <person name="Wang G.Y."/>
            <person name="Li Y.H."/>
            <person name="Zhan D.L."/>
            <person name="Shen Y.T."/>
            <person name="Niu Q.F."/>
            <person name="Chang L."/>
            <person name="Qiu J."/>
            <person name="Zhao L."/>
            <person name="Xie H.B."/>
            <person name="Fu W.Y."/>
            <person name="Jin J."/>
            <person name="Li X.W."/>
            <person name="Jiao Y."/>
            <person name="Zhou C.C."/>
            <person name="Tu T."/>
            <person name="Chai C.Y."/>
            <person name="Gao J.L."/>
            <person name="Fan L.J."/>
            <person name="van de Weg E."/>
            <person name="Wang J.Y."/>
            <person name="Gao Z.S."/>
        </authorList>
    </citation>
    <scope>NUCLEOTIDE SEQUENCE [LARGE SCALE GENOMIC DNA]</scope>
    <source>
        <tissue evidence="7">Leaves</tissue>
    </source>
</reference>
<keyword evidence="8" id="KW-1185">Reference proteome</keyword>
<dbReference type="OrthoDB" id="515493at2759"/>
<comment type="subcellular location">
    <subcellularLocation>
        <location evidence="1">Nucleus</location>
    </subcellularLocation>
</comment>
<evidence type="ECO:0000256" key="6">
    <source>
        <dbReference type="SAM" id="Phobius"/>
    </source>
</evidence>
<feature type="coiled-coil region" evidence="5">
    <location>
        <begin position="154"/>
        <end position="188"/>
    </location>
</feature>
<feature type="transmembrane region" description="Helical" evidence="6">
    <location>
        <begin position="44"/>
        <end position="63"/>
    </location>
</feature>
<evidence type="ECO:0000313" key="8">
    <source>
        <dbReference type="Proteomes" id="UP000516437"/>
    </source>
</evidence>
<dbReference type="PANTHER" id="PTHR46133:SF9">
    <property type="entry name" value="TRANSCRIPTION FACTOR BHLH104"/>
    <property type="match status" value="1"/>
</dbReference>
<dbReference type="PANTHER" id="PTHR46133">
    <property type="entry name" value="BHLH TRANSCRIPTION FACTOR"/>
    <property type="match status" value="1"/>
</dbReference>
<sequence>MDLTRLHIFLIWLVCCLQLLVLPPYSAIAFLFRWSSQLAALRRLFTFYGSLPVFLNLSLVQTAHSFQYQFSNPHEMNPPLEESSCWDLLDYSFIEDNPSPEFWLPDQRASADIDFSSGQAKDFSEIEGSRKRFLDLSSVLDPGRPVRTDKHAMLDDAIRILNQLRSESQELKETNEKLREEIRILKESSSRITLVTIRCPYPMFLSMLLLFMAFYMPVEKNELREEKLTLKADKERMEQQLKTLAIPAAGFVPGHPAAYHAGPNKMAVFPSYGLVPMWQYLPPCSRDTSHDHELRPPAA</sequence>